<dbReference type="Gene3D" id="1.10.150.130">
    <property type="match status" value="1"/>
</dbReference>
<dbReference type="GO" id="GO:0003677">
    <property type="term" value="F:DNA binding"/>
    <property type="evidence" value="ECO:0007669"/>
    <property type="project" value="UniProtKB-UniRule"/>
</dbReference>
<evidence type="ECO:0000256" key="8">
    <source>
        <dbReference type="ARBA" id="ARBA00023125"/>
    </source>
</evidence>
<feature type="active site" evidence="11">
    <location>
        <position position="263"/>
    </location>
</feature>
<evidence type="ECO:0000256" key="7">
    <source>
        <dbReference type="ARBA" id="ARBA00022908"/>
    </source>
</evidence>
<dbReference type="CDD" id="cd00798">
    <property type="entry name" value="INT_XerDC_C"/>
    <property type="match status" value="1"/>
</dbReference>
<gene>
    <name evidence="11" type="primary">xerC</name>
    <name evidence="14" type="ORF">AO067_03575</name>
</gene>
<dbReference type="PROSITE" id="PS51898">
    <property type="entry name" value="TYR_RECOMBINASE"/>
    <property type="match status" value="1"/>
</dbReference>
<dbReference type="PANTHER" id="PTHR30349">
    <property type="entry name" value="PHAGE INTEGRASE-RELATED"/>
    <property type="match status" value="1"/>
</dbReference>
<dbReference type="NCBIfam" id="NF001399">
    <property type="entry name" value="PRK00283.1"/>
    <property type="match status" value="1"/>
</dbReference>
<comment type="similarity">
    <text evidence="2 11">Belongs to the 'phage' integrase family. XerC subfamily.</text>
</comment>
<dbReference type="NCBIfam" id="TIGR02224">
    <property type="entry name" value="recomb_XerC"/>
    <property type="match status" value="1"/>
</dbReference>
<dbReference type="InterPro" id="IPR013762">
    <property type="entry name" value="Integrase-like_cat_sf"/>
</dbReference>
<feature type="active site" evidence="11">
    <location>
        <position position="146"/>
    </location>
</feature>
<comment type="caution">
    <text evidence="14">The sequence shown here is derived from an EMBL/GenBank/DDBJ whole genome shotgun (WGS) entry which is preliminary data.</text>
</comment>
<evidence type="ECO:0000256" key="6">
    <source>
        <dbReference type="ARBA" id="ARBA00022829"/>
    </source>
</evidence>
<comment type="subcellular location">
    <subcellularLocation>
        <location evidence="1 11">Cytoplasm</location>
    </subcellularLocation>
</comment>
<dbReference type="EMBL" id="LKEJ01000024">
    <property type="protein sequence ID" value="KTB71002.1"/>
    <property type="molecule type" value="Genomic_DNA"/>
</dbReference>
<evidence type="ECO:0000313" key="15">
    <source>
        <dbReference type="Proteomes" id="UP000053048"/>
    </source>
</evidence>
<dbReference type="Gene3D" id="1.10.443.10">
    <property type="entry name" value="Intergrase catalytic core"/>
    <property type="match status" value="1"/>
</dbReference>
<keyword evidence="5 11" id="KW-0132">Cell division</keyword>
<dbReference type="GO" id="GO:0007059">
    <property type="term" value="P:chromosome segregation"/>
    <property type="evidence" value="ECO:0007669"/>
    <property type="project" value="UniProtKB-UniRule"/>
</dbReference>
<evidence type="ECO:0000256" key="3">
    <source>
        <dbReference type="ARBA" id="ARBA00015804"/>
    </source>
</evidence>
<organism evidence="14 15">
    <name type="scientific">Pseudomonas viridiflava ICMP 13104</name>
    <dbReference type="NCBI Taxonomy" id="1198305"/>
    <lineage>
        <taxon>Bacteria</taxon>
        <taxon>Pseudomonadati</taxon>
        <taxon>Pseudomonadota</taxon>
        <taxon>Gammaproteobacteria</taxon>
        <taxon>Pseudomonadales</taxon>
        <taxon>Pseudomonadaceae</taxon>
        <taxon>Pseudomonas</taxon>
    </lineage>
</organism>
<dbReference type="InterPro" id="IPR044068">
    <property type="entry name" value="CB"/>
</dbReference>
<keyword evidence="10 11" id="KW-0131">Cell cycle</keyword>
<feature type="domain" description="Tyr recombinase" evidence="12">
    <location>
        <begin position="106"/>
        <end position="285"/>
    </location>
</feature>
<dbReference type="GO" id="GO:0005737">
    <property type="term" value="C:cytoplasm"/>
    <property type="evidence" value="ECO:0007669"/>
    <property type="project" value="UniProtKB-SubCell"/>
</dbReference>
<proteinExistence type="inferred from homology"/>
<keyword evidence="9 11" id="KW-0233">DNA recombination</keyword>
<dbReference type="InterPro" id="IPR011931">
    <property type="entry name" value="Recomb_XerC"/>
</dbReference>
<keyword evidence="15" id="KW-1185">Reference proteome</keyword>
<feature type="active site" evidence="11">
    <location>
        <position position="240"/>
    </location>
</feature>
<comment type="function">
    <text evidence="11">Site-specific tyrosine recombinase, which acts by catalyzing the cutting and rejoining of the recombining DNA molecules. The XerC-XerD complex is essential to convert dimers of the bacterial chromosome into monomers to permit their segregation at cell division. It also contributes to the segregational stability of plasmids.</text>
</comment>
<dbReference type="InterPro" id="IPR004107">
    <property type="entry name" value="Integrase_SAM-like_N"/>
</dbReference>
<feature type="active site" evidence="11">
    <location>
        <position position="170"/>
    </location>
</feature>
<feature type="active site" description="O-(3'-phospho-DNA)-tyrosine intermediate" evidence="11">
    <location>
        <position position="272"/>
    </location>
</feature>
<accession>A0A0W0IDD6</accession>
<dbReference type="InterPro" id="IPR002104">
    <property type="entry name" value="Integrase_catalytic"/>
</dbReference>
<evidence type="ECO:0000313" key="14">
    <source>
        <dbReference type="EMBL" id="KTB71002.1"/>
    </source>
</evidence>
<sequence length="299" mass="33546">MEQHLDAYCMHLRSERQVSPHTLEAYRRDLGKVLAFCQKTGLSHWTALDIQHLRSFTARQHQQGQSSRSLARMLSAVRGFYKYLNREGICQHDPANGLAPPKGERRLPKTLDTDRAAQLLDGGVEEDFLAQRDQAILELLYSSGLRLSELTGLNLDQLDLRAGLVQVLGKGSKTRVLPVGSKARKALESWLPLRALTNPQDDAVFVSQHGKRLGPRAVQNRVKAAGERELGQNLHPHMLRHSFASHLLESSQDLRAVQELLGHADIKTTQIYTHLDFQHLATVYDSAHPRAKRKGSADD</sequence>
<evidence type="ECO:0000256" key="10">
    <source>
        <dbReference type="ARBA" id="ARBA00023306"/>
    </source>
</evidence>
<evidence type="ECO:0000259" key="12">
    <source>
        <dbReference type="PROSITE" id="PS51898"/>
    </source>
</evidence>
<evidence type="ECO:0000259" key="13">
    <source>
        <dbReference type="PROSITE" id="PS51900"/>
    </source>
</evidence>
<evidence type="ECO:0000256" key="2">
    <source>
        <dbReference type="ARBA" id="ARBA00006657"/>
    </source>
</evidence>
<dbReference type="PANTHER" id="PTHR30349:SF81">
    <property type="entry name" value="TYROSINE RECOMBINASE XERC"/>
    <property type="match status" value="1"/>
</dbReference>
<dbReference type="InterPro" id="IPR011010">
    <property type="entry name" value="DNA_brk_join_enz"/>
</dbReference>
<dbReference type="InterPro" id="IPR023009">
    <property type="entry name" value="Tyrosine_recombinase_XerC/XerD"/>
</dbReference>
<dbReference type="InterPro" id="IPR050090">
    <property type="entry name" value="Tyrosine_recombinase_XerCD"/>
</dbReference>
<dbReference type="GO" id="GO:0006313">
    <property type="term" value="P:DNA transposition"/>
    <property type="evidence" value="ECO:0007669"/>
    <property type="project" value="UniProtKB-UniRule"/>
</dbReference>
<dbReference type="Proteomes" id="UP000053048">
    <property type="component" value="Unassembled WGS sequence"/>
</dbReference>
<keyword evidence="6 11" id="KW-0159">Chromosome partition</keyword>
<feature type="domain" description="Core-binding (CB)" evidence="13">
    <location>
        <begin position="1"/>
        <end position="85"/>
    </location>
</feature>
<evidence type="ECO:0000256" key="1">
    <source>
        <dbReference type="ARBA" id="ARBA00004496"/>
    </source>
</evidence>
<reference evidence="14 15" key="1">
    <citation type="submission" date="2015-09" db="EMBL/GenBank/DDBJ databases">
        <title>Genome sequence of ICMP 13104.</title>
        <authorList>
            <person name="Visnovsky S."/>
            <person name="Lu A."/>
            <person name="Panda P."/>
            <person name="Pitman A."/>
        </authorList>
    </citation>
    <scope>NUCLEOTIDE SEQUENCE [LARGE SCALE GENOMIC DNA]</scope>
    <source>
        <strain evidence="14 15">ICMP 13104</strain>
    </source>
</reference>
<evidence type="ECO:0000256" key="11">
    <source>
        <dbReference type="HAMAP-Rule" id="MF_01808"/>
    </source>
</evidence>
<dbReference type="PROSITE" id="PS51900">
    <property type="entry name" value="CB"/>
    <property type="match status" value="1"/>
</dbReference>
<dbReference type="SUPFAM" id="SSF56349">
    <property type="entry name" value="DNA breaking-rejoining enzymes"/>
    <property type="match status" value="1"/>
</dbReference>
<evidence type="ECO:0000256" key="5">
    <source>
        <dbReference type="ARBA" id="ARBA00022618"/>
    </source>
</evidence>
<comment type="subunit">
    <text evidence="11">Forms a cyclic heterotetrameric complex composed of two molecules of XerC and two molecules of XerD.</text>
</comment>
<dbReference type="InterPro" id="IPR010998">
    <property type="entry name" value="Integrase_recombinase_N"/>
</dbReference>
<evidence type="ECO:0000256" key="4">
    <source>
        <dbReference type="ARBA" id="ARBA00022490"/>
    </source>
</evidence>
<keyword evidence="7 11" id="KW-0229">DNA integration</keyword>
<dbReference type="AlphaFoldDB" id="A0A0W0IDD6"/>
<feature type="active site" evidence="11">
    <location>
        <position position="237"/>
    </location>
</feature>
<dbReference type="Pfam" id="PF02899">
    <property type="entry name" value="Phage_int_SAM_1"/>
    <property type="match status" value="1"/>
</dbReference>
<evidence type="ECO:0000256" key="9">
    <source>
        <dbReference type="ARBA" id="ARBA00023172"/>
    </source>
</evidence>
<name>A0A0W0IDD6_PSEVI</name>
<dbReference type="Pfam" id="PF00589">
    <property type="entry name" value="Phage_integrase"/>
    <property type="match status" value="1"/>
</dbReference>
<dbReference type="GO" id="GO:0051301">
    <property type="term" value="P:cell division"/>
    <property type="evidence" value="ECO:0007669"/>
    <property type="project" value="UniProtKB-UniRule"/>
</dbReference>
<protein>
    <recommendedName>
        <fullName evidence="3 11">Tyrosine recombinase XerC</fullName>
    </recommendedName>
</protein>
<dbReference type="GO" id="GO:0009037">
    <property type="term" value="F:tyrosine-based site-specific recombinase activity"/>
    <property type="evidence" value="ECO:0007669"/>
    <property type="project" value="UniProtKB-UniRule"/>
</dbReference>
<keyword evidence="4 11" id="KW-0963">Cytoplasm</keyword>
<keyword evidence="8 11" id="KW-0238">DNA-binding</keyword>
<dbReference type="HAMAP" id="MF_01808">
    <property type="entry name" value="Recomb_XerC_XerD"/>
    <property type="match status" value="1"/>
</dbReference>